<dbReference type="PANTHER" id="PTHR30154:SF34">
    <property type="entry name" value="TRANSCRIPTIONAL REGULATOR AZLB"/>
    <property type="match status" value="1"/>
</dbReference>
<dbReference type="InterPro" id="IPR019888">
    <property type="entry name" value="Tscrpt_reg_AsnC-like"/>
</dbReference>
<keyword evidence="1" id="KW-0805">Transcription regulation</keyword>
<dbReference type="SUPFAM" id="SSF54909">
    <property type="entry name" value="Dimeric alpha+beta barrel"/>
    <property type="match status" value="1"/>
</dbReference>
<evidence type="ECO:0000313" key="6">
    <source>
        <dbReference type="Proteomes" id="UP000824189"/>
    </source>
</evidence>
<dbReference type="Proteomes" id="UP000824189">
    <property type="component" value="Unassembled WGS sequence"/>
</dbReference>
<dbReference type="GO" id="GO:0043200">
    <property type="term" value="P:response to amino acid"/>
    <property type="evidence" value="ECO:0007669"/>
    <property type="project" value="TreeGrafter"/>
</dbReference>
<dbReference type="Pfam" id="PF13404">
    <property type="entry name" value="HTH_AsnC-type"/>
    <property type="match status" value="1"/>
</dbReference>
<dbReference type="Pfam" id="PF01037">
    <property type="entry name" value="AsnC_trans_reg"/>
    <property type="match status" value="1"/>
</dbReference>
<sequence>MTMAHQPDDLDLKLLTLLLTEPKAGVREYARRLGIARGTAQSRIEKLVASGAITSLSPHLDPAALGFPLYAHIQLQLRQLHLDAVVAQLAEIPEIIQADSSAGQHDLVCQVVAKDHNHLERITMKMMAIDGVERIQTEVMLRHRIQRRTLPLLAMMRKELRATAPRIDSSS</sequence>
<accession>A0A9D1S083</accession>
<dbReference type="PRINTS" id="PR00033">
    <property type="entry name" value="HTHASNC"/>
</dbReference>
<evidence type="ECO:0000256" key="1">
    <source>
        <dbReference type="ARBA" id="ARBA00023015"/>
    </source>
</evidence>
<evidence type="ECO:0000256" key="3">
    <source>
        <dbReference type="ARBA" id="ARBA00023163"/>
    </source>
</evidence>
<dbReference type="PANTHER" id="PTHR30154">
    <property type="entry name" value="LEUCINE-RESPONSIVE REGULATORY PROTEIN"/>
    <property type="match status" value="1"/>
</dbReference>
<dbReference type="GO" id="GO:0005829">
    <property type="term" value="C:cytosol"/>
    <property type="evidence" value="ECO:0007669"/>
    <property type="project" value="TreeGrafter"/>
</dbReference>
<keyword evidence="2" id="KW-0238">DNA-binding</keyword>
<evidence type="ECO:0000313" key="5">
    <source>
        <dbReference type="EMBL" id="HIW96563.1"/>
    </source>
</evidence>
<evidence type="ECO:0000256" key="2">
    <source>
        <dbReference type="ARBA" id="ARBA00023125"/>
    </source>
</evidence>
<dbReference type="GO" id="GO:0043565">
    <property type="term" value="F:sequence-specific DNA binding"/>
    <property type="evidence" value="ECO:0007669"/>
    <property type="project" value="InterPro"/>
</dbReference>
<dbReference type="PROSITE" id="PS50956">
    <property type="entry name" value="HTH_ASNC_2"/>
    <property type="match status" value="1"/>
</dbReference>
<organism evidence="5 6">
    <name type="scientific">Candidatus Corynebacterium gallistercoris</name>
    <dbReference type="NCBI Taxonomy" id="2838530"/>
    <lineage>
        <taxon>Bacteria</taxon>
        <taxon>Bacillati</taxon>
        <taxon>Actinomycetota</taxon>
        <taxon>Actinomycetes</taxon>
        <taxon>Mycobacteriales</taxon>
        <taxon>Corynebacteriaceae</taxon>
        <taxon>Corynebacterium</taxon>
    </lineage>
</organism>
<protein>
    <submittedName>
        <fullName evidence="5">Lrp/AsnC family transcriptional regulator</fullName>
    </submittedName>
</protein>
<dbReference type="InterPro" id="IPR000485">
    <property type="entry name" value="AsnC-type_HTH_dom"/>
</dbReference>
<dbReference type="SMART" id="SM00344">
    <property type="entry name" value="HTH_ASNC"/>
    <property type="match status" value="1"/>
</dbReference>
<reference evidence="5" key="2">
    <citation type="submission" date="2021-04" db="EMBL/GenBank/DDBJ databases">
        <authorList>
            <person name="Gilroy R."/>
        </authorList>
    </citation>
    <scope>NUCLEOTIDE SEQUENCE</scope>
    <source>
        <strain evidence="5">4376</strain>
    </source>
</reference>
<dbReference type="Gene3D" id="1.10.10.10">
    <property type="entry name" value="Winged helix-like DNA-binding domain superfamily/Winged helix DNA-binding domain"/>
    <property type="match status" value="1"/>
</dbReference>
<evidence type="ECO:0000259" key="4">
    <source>
        <dbReference type="PROSITE" id="PS50956"/>
    </source>
</evidence>
<comment type="caution">
    <text evidence="5">The sequence shown here is derived from an EMBL/GenBank/DDBJ whole genome shotgun (WGS) entry which is preliminary data.</text>
</comment>
<dbReference type="InterPro" id="IPR036388">
    <property type="entry name" value="WH-like_DNA-bd_sf"/>
</dbReference>
<dbReference type="InterPro" id="IPR036390">
    <property type="entry name" value="WH_DNA-bd_sf"/>
</dbReference>
<dbReference type="SUPFAM" id="SSF46785">
    <property type="entry name" value="Winged helix' DNA-binding domain"/>
    <property type="match status" value="1"/>
</dbReference>
<dbReference type="InterPro" id="IPR019887">
    <property type="entry name" value="Tscrpt_reg_AsnC/Lrp_C"/>
</dbReference>
<gene>
    <name evidence="5" type="ORF">H9867_08820</name>
</gene>
<feature type="domain" description="HTH asnC-type" evidence="4">
    <location>
        <begin position="7"/>
        <end position="68"/>
    </location>
</feature>
<reference evidence="5" key="1">
    <citation type="journal article" date="2021" name="PeerJ">
        <title>Extensive microbial diversity within the chicken gut microbiome revealed by metagenomics and culture.</title>
        <authorList>
            <person name="Gilroy R."/>
            <person name="Ravi A."/>
            <person name="Getino M."/>
            <person name="Pursley I."/>
            <person name="Horton D.L."/>
            <person name="Alikhan N.F."/>
            <person name="Baker D."/>
            <person name="Gharbi K."/>
            <person name="Hall N."/>
            <person name="Watson M."/>
            <person name="Adriaenssens E.M."/>
            <person name="Foster-Nyarko E."/>
            <person name="Jarju S."/>
            <person name="Secka A."/>
            <person name="Antonio M."/>
            <person name="Oren A."/>
            <person name="Chaudhuri R.R."/>
            <person name="La Ragione R."/>
            <person name="Hildebrand F."/>
            <person name="Pallen M.J."/>
        </authorList>
    </citation>
    <scope>NUCLEOTIDE SEQUENCE</scope>
    <source>
        <strain evidence="5">4376</strain>
    </source>
</reference>
<dbReference type="InterPro" id="IPR011008">
    <property type="entry name" value="Dimeric_a/b-barrel"/>
</dbReference>
<keyword evidence="3" id="KW-0804">Transcription</keyword>
<name>A0A9D1S083_9CORY</name>
<dbReference type="Gene3D" id="3.30.70.920">
    <property type="match status" value="1"/>
</dbReference>
<dbReference type="EMBL" id="DXFZ01000107">
    <property type="protein sequence ID" value="HIW96563.1"/>
    <property type="molecule type" value="Genomic_DNA"/>
</dbReference>
<dbReference type="AlphaFoldDB" id="A0A9D1S083"/>
<proteinExistence type="predicted"/>